<dbReference type="PANTHER" id="PTHR35795:SF1">
    <property type="entry name" value="BIS(5'-NUCLEOSYL)-TETRAPHOSPHATASE, SYMMETRICAL"/>
    <property type="match status" value="1"/>
</dbReference>
<proteinExistence type="predicted"/>
<dbReference type="CDD" id="cd00077">
    <property type="entry name" value="HDc"/>
    <property type="match status" value="1"/>
</dbReference>
<evidence type="ECO:0000313" key="3">
    <source>
        <dbReference type="Proteomes" id="UP000018745"/>
    </source>
</evidence>
<evidence type="ECO:0000313" key="2">
    <source>
        <dbReference type="EMBL" id="AHC39799.1"/>
    </source>
</evidence>
<dbReference type="InterPro" id="IPR051094">
    <property type="entry name" value="Diverse_Catalytic_Enzymes"/>
</dbReference>
<dbReference type="InterPro" id="IPR003607">
    <property type="entry name" value="HD/PDEase_dom"/>
</dbReference>
<gene>
    <name evidence="2" type="ORF">OVS_00270</name>
</gene>
<dbReference type="Gene3D" id="1.10.3210.10">
    <property type="entry name" value="Hypothetical protein af1432"/>
    <property type="match status" value="1"/>
</dbReference>
<name>A0ABN4BPN4_9MOLU</name>
<accession>A0ABN4BPN4</accession>
<dbReference type="SMART" id="SM00471">
    <property type="entry name" value="HDc"/>
    <property type="match status" value="1"/>
</dbReference>
<organism evidence="2 3">
    <name type="scientific">Mycoplasma ovis str. Michigan</name>
    <dbReference type="NCBI Taxonomy" id="1415773"/>
    <lineage>
        <taxon>Bacteria</taxon>
        <taxon>Bacillati</taxon>
        <taxon>Mycoplasmatota</taxon>
        <taxon>Mollicutes</taxon>
        <taxon>Mycoplasmataceae</taxon>
        <taxon>Mycoplasma</taxon>
    </lineage>
</organism>
<dbReference type="PANTHER" id="PTHR35795">
    <property type="entry name" value="SLR1885 PROTEIN"/>
    <property type="match status" value="1"/>
</dbReference>
<evidence type="ECO:0000259" key="1">
    <source>
        <dbReference type="SMART" id="SM00471"/>
    </source>
</evidence>
<sequence length="319" mass="37378">MVYPEVLKTLSQHFKIEEVVYYKRGLSQDIAYKKLVLFRKQVELQLSLIDPFISVEFREIPQDQDIKDPKKFKEYIESVIQSEYSDLPKEEIAYLIETLAINHIKLALENISNSWNFLLFTNKHKGNLDLSLGSQNWKRIHMVRTEAERTLMGAIKRVHKEQSDPRFDHTIRVLKFANQIANWSSMDPVTKNKLLLSCAYHDFAKDWTKDKLLQLASRMYSKPKQELENEIWNLHGPVARNYLSKAFRLDDSVLTAIEHHTKPIADLDIIGKSLVVADKLEPLKKDSYPQDKYDSLMEQLKKGKIEEVFKYLLENPIKS</sequence>
<protein>
    <submittedName>
        <fullName evidence="2">Phosphohydrolase</fullName>
    </submittedName>
</protein>
<dbReference type="Pfam" id="PF01966">
    <property type="entry name" value="HD"/>
    <property type="match status" value="1"/>
</dbReference>
<keyword evidence="3" id="KW-1185">Reference proteome</keyword>
<feature type="domain" description="HD/PDEase" evidence="1">
    <location>
        <begin position="162"/>
        <end position="292"/>
    </location>
</feature>
<reference evidence="2 3" key="1">
    <citation type="journal article" date="2014" name="Genome Announc.">
        <title>Complete Genome Sequence of Mycoplasma ovis Strain Michigan, a Hemoplasma of Sheep with Two Distinct 16S rRNA Genes.</title>
        <authorList>
            <person name="Deshuillers P.L."/>
            <person name="Santos A.P."/>
            <person name="do Nascimento N.C."/>
            <person name="Hampel J.A."/>
            <person name="Bergin I.L."/>
            <person name="Dyson M.C."/>
            <person name="Messick J.B."/>
        </authorList>
    </citation>
    <scope>NUCLEOTIDE SEQUENCE [LARGE SCALE GENOMIC DNA]</scope>
    <source>
        <strain evidence="2 3">Michigan</strain>
    </source>
</reference>
<dbReference type="InterPro" id="IPR006674">
    <property type="entry name" value="HD_domain"/>
</dbReference>
<dbReference type="SUPFAM" id="SSF109604">
    <property type="entry name" value="HD-domain/PDEase-like"/>
    <property type="match status" value="1"/>
</dbReference>
<dbReference type="EMBL" id="CP006935">
    <property type="protein sequence ID" value="AHC39799.1"/>
    <property type="molecule type" value="Genomic_DNA"/>
</dbReference>
<dbReference type="Proteomes" id="UP000018745">
    <property type="component" value="Chromosome"/>
</dbReference>